<feature type="domain" description="DDHD" evidence="1">
    <location>
        <begin position="185"/>
        <end position="418"/>
    </location>
</feature>
<dbReference type="AlphaFoldDB" id="Q4N6L3"/>
<dbReference type="Proteomes" id="UP000001949">
    <property type="component" value="Unassembled WGS sequence"/>
</dbReference>
<comment type="caution">
    <text evidence="2">The sequence shown here is derived from an EMBL/GenBank/DDBJ whole genome shotgun (WGS) entry which is preliminary data.</text>
</comment>
<dbReference type="KEGG" id="tpv:TP01_1157"/>
<dbReference type="InterPro" id="IPR058055">
    <property type="entry name" value="PA-PLA1"/>
</dbReference>
<gene>
    <name evidence="2" type="ordered locus">TP01_1157</name>
</gene>
<dbReference type="STRING" id="5875.Q4N6L3"/>
<dbReference type="SUPFAM" id="SSF53474">
    <property type="entry name" value="alpha/beta-Hydrolases"/>
    <property type="match status" value="1"/>
</dbReference>
<evidence type="ECO:0000313" key="3">
    <source>
        <dbReference type="Proteomes" id="UP000001949"/>
    </source>
</evidence>
<sequence>MEELYEKLEKLKSMLDLDFSVQKETPCDCILIAVHGIGTTENMLENDYKSLKHSLEVVRKHWFYNQKLKLHLCFVNWKRYIVDAQNKLFDNYCIDTVKGMRRVFNLAVMDVIFYLNPKFSDYLMNNFANDLNNEITRLRNHVSGQFKDSKIAIIGYSMGSVLVDDLIRVNPDRLSNIEVSKRPRLEHKIDYFFAIGSPLSSVLVNQNPQFMKLGLKLPEDIKCYNIFHPYDPIASRWEKLIYLNMTVPKPVIVPYWYNNGLKNWYNLDQQFQYCKSVIAENLSDFSNTITKGIYNLFGTNQNNSILDQNITNNSNKLKGKDSDERLNSNNKSESCLTDELASETVRDDDFFSDFEMDLSSTNALEKANINNTLPKRYDYQVQEDATEHFLNPLAILQSHISYWGSRDVSFFILSSIHPVRERVPLTTLLAFVESKSKALSFSTDNEDLKKEFLMVSEQAKKLLEQINREDIKNRNDSIIVLKSTWNIMNKSNDEDAEHPYESLISDHIDHDDYIN</sequence>
<dbReference type="InParanoid" id="Q4N6L3"/>
<name>Q4N6L3_THEPA</name>
<dbReference type="PANTHER" id="PTHR23509:SF10">
    <property type="entry name" value="LD21067P"/>
    <property type="match status" value="1"/>
</dbReference>
<protein>
    <recommendedName>
        <fullName evidence="1">DDHD domain-containing protein</fullName>
    </recommendedName>
</protein>
<accession>Q4N6L3</accession>
<dbReference type="InterPro" id="IPR029058">
    <property type="entry name" value="AB_hydrolase_fold"/>
</dbReference>
<dbReference type="GO" id="GO:0004620">
    <property type="term" value="F:phospholipase activity"/>
    <property type="evidence" value="ECO:0007669"/>
    <property type="project" value="TreeGrafter"/>
</dbReference>
<dbReference type="Pfam" id="PF02862">
    <property type="entry name" value="DDHD"/>
    <property type="match status" value="1"/>
</dbReference>
<dbReference type="InterPro" id="IPR004177">
    <property type="entry name" value="DDHD_dom"/>
</dbReference>
<organism evidence="2 3">
    <name type="scientific">Theileria parva</name>
    <name type="common">East coast fever infection agent</name>
    <dbReference type="NCBI Taxonomy" id="5875"/>
    <lineage>
        <taxon>Eukaryota</taxon>
        <taxon>Sar</taxon>
        <taxon>Alveolata</taxon>
        <taxon>Apicomplexa</taxon>
        <taxon>Aconoidasida</taxon>
        <taxon>Piroplasmida</taxon>
        <taxon>Theileriidae</taxon>
        <taxon>Theileria</taxon>
    </lineage>
</organism>
<dbReference type="GO" id="GO:0046872">
    <property type="term" value="F:metal ion binding"/>
    <property type="evidence" value="ECO:0007669"/>
    <property type="project" value="InterPro"/>
</dbReference>
<dbReference type="EMBL" id="AAGK01000001">
    <property type="protein sequence ID" value="EAN34395.1"/>
    <property type="molecule type" value="Genomic_DNA"/>
</dbReference>
<keyword evidence="3" id="KW-1185">Reference proteome</keyword>
<dbReference type="VEuPathDB" id="PiroplasmaDB:TpMuguga_01g01157"/>
<dbReference type="GO" id="GO:0005737">
    <property type="term" value="C:cytoplasm"/>
    <property type="evidence" value="ECO:0007669"/>
    <property type="project" value="TreeGrafter"/>
</dbReference>
<dbReference type="PANTHER" id="PTHR23509">
    <property type="entry name" value="PA-PL1 PHOSPHOLIPASE FAMILY"/>
    <property type="match status" value="1"/>
</dbReference>
<proteinExistence type="predicted"/>
<reference evidence="2 3" key="1">
    <citation type="journal article" date="2005" name="Science">
        <title>Genome sequence of Theileria parva, a bovine pathogen that transforms lymphocytes.</title>
        <authorList>
            <person name="Gardner M.J."/>
            <person name="Bishop R."/>
            <person name="Shah T."/>
            <person name="de Villiers E.P."/>
            <person name="Carlton J.M."/>
            <person name="Hall N."/>
            <person name="Ren Q."/>
            <person name="Paulsen I.T."/>
            <person name="Pain A."/>
            <person name="Berriman M."/>
            <person name="Wilson R.J.M."/>
            <person name="Sato S."/>
            <person name="Ralph S.A."/>
            <person name="Mann D.J."/>
            <person name="Xiong Z."/>
            <person name="Shallom S.J."/>
            <person name="Weidman J."/>
            <person name="Jiang L."/>
            <person name="Lynn J."/>
            <person name="Weaver B."/>
            <person name="Shoaibi A."/>
            <person name="Domingo A.R."/>
            <person name="Wasawo D."/>
            <person name="Crabtree J."/>
            <person name="Wortman J.R."/>
            <person name="Haas B."/>
            <person name="Angiuoli S.V."/>
            <person name="Creasy T.H."/>
            <person name="Lu C."/>
            <person name="Suh B."/>
            <person name="Silva J.C."/>
            <person name="Utterback T.R."/>
            <person name="Feldblyum T.V."/>
            <person name="Pertea M."/>
            <person name="Allen J."/>
            <person name="Nierman W.C."/>
            <person name="Taracha E.L.N."/>
            <person name="Salzberg S.L."/>
            <person name="White O.R."/>
            <person name="Fitzhugh H.A."/>
            <person name="Morzaria S."/>
            <person name="Venter J.C."/>
            <person name="Fraser C.M."/>
            <person name="Nene V."/>
        </authorList>
    </citation>
    <scope>NUCLEOTIDE SEQUENCE [LARGE SCALE GENOMIC DNA]</scope>
    <source>
        <strain evidence="2 3">Muguga</strain>
    </source>
</reference>
<dbReference type="OMA" id="GFYKFIG"/>
<evidence type="ECO:0000313" key="2">
    <source>
        <dbReference type="EMBL" id="EAN34395.1"/>
    </source>
</evidence>
<dbReference type="PROSITE" id="PS51043">
    <property type="entry name" value="DDHD"/>
    <property type="match status" value="1"/>
</dbReference>
<evidence type="ECO:0000259" key="1">
    <source>
        <dbReference type="PROSITE" id="PS51043"/>
    </source>
</evidence>
<dbReference type="SMART" id="SM01127">
    <property type="entry name" value="DDHD"/>
    <property type="match status" value="1"/>
</dbReference>
<dbReference type="eggNOG" id="KOG2308">
    <property type="taxonomic scope" value="Eukaryota"/>
</dbReference>